<dbReference type="PROSITE" id="PS51186">
    <property type="entry name" value="GNAT"/>
    <property type="match status" value="1"/>
</dbReference>
<dbReference type="InterPro" id="IPR016181">
    <property type="entry name" value="Acyl_CoA_acyltransferase"/>
</dbReference>
<keyword evidence="3" id="KW-1185">Reference proteome</keyword>
<dbReference type="PANTHER" id="PTHR43610">
    <property type="entry name" value="BLL6696 PROTEIN"/>
    <property type="match status" value="1"/>
</dbReference>
<proteinExistence type="predicted"/>
<gene>
    <name evidence="2" type="ORF">HNR40_008368</name>
</gene>
<dbReference type="AlphaFoldDB" id="A0A7W8ELH6"/>
<evidence type="ECO:0000259" key="1">
    <source>
        <dbReference type="PROSITE" id="PS51186"/>
    </source>
</evidence>
<dbReference type="Pfam" id="PF13302">
    <property type="entry name" value="Acetyltransf_3"/>
    <property type="match status" value="1"/>
</dbReference>
<dbReference type="RefSeq" id="WP_184971434.1">
    <property type="nucleotide sequence ID" value="NZ_JACHIN010000014.1"/>
</dbReference>
<dbReference type="PANTHER" id="PTHR43610:SF1">
    <property type="entry name" value="N-ACETYLTRANSFERASE DOMAIN-CONTAINING PROTEIN"/>
    <property type="match status" value="1"/>
</dbReference>
<dbReference type="EMBL" id="JACHIN010000014">
    <property type="protein sequence ID" value="MBB5082872.1"/>
    <property type="molecule type" value="Genomic_DNA"/>
</dbReference>
<sequence length="208" mass="22924">MSTLHGTLVRLEPLTLGHAPDLAKAAEEDRSSYTFTMVPRAHEVESYISAQLTRPGLTPFAQVRTRDGMAVGCTGFWDPRTWPGRADLRAIEIGFTWLAASAQGSGINAEAKLLMFDHAFDVLGVARVDLKTDARNERSRRALERLGATFEGVLRSWSVSWAPGEEGQLRDSAMFSMIAPEWPAVRRTLIARLHVRAGMKKHPTAPAT</sequence>
<dbReference type="Gene3D" id="3.40.630.30">
    <property type="match status" value="1"/>
</dbReference>
<protein>
    <submittedName>
        <fullName evidence="2">RimJ/RimL family protein N-acetyltransferase</fullName>
    </submittedName>
</protein>
<dbReference type="InterPro" id="IPR000182">
    <property type="entry name" value="GNAT_dom"/>
</dbReference>
<organism evidence="2 3">
    <name type="scientific">Nonomuraea endophytica</name>
    <dbReference type="NCBI Taxonomy" id="714136"/>
    <lineage>
        <taxon>Bacteria</taxon>
        <taxon>Bacillati</taxon>
        <taxon>Actinomycetota</taxon>
        <taxon>Actinomycetes</taxon>
        <taxon>Streptosporangiales</taxon>
        <taxon>Streptosporangiaceae</taxon>
        <taxon>Nonomuraea</taxon>
    </lineage>
</organism>
<dbReference type="SUPFAM" id="SSF55729">
    <property type="entry name" value="Acyl-CoA N-acyltransferases (Nat)"/>
    <property type="match status" value="1"/>
</dbReference>
<reference evidence="2 3" key="1">
    <citation type="submission" date="2020-08" db="EMBL/GenBank/DDBJ databases">
        <title>Genomic Encyclopedia of Type Strains, Phase IV (KMG-IV): sequencing the most valuable type-strain genomes for metagenomic binning, comparative biology and taxonomic classification.</title>
        <authorList>
            <person name="Goeker M."/>
        </authorList>
    </citation>
    <scope>NUCLEOTIDE SEQUENCE [LARGE SCALE GENOMIC DNA]</scope>
    <source>
        <strain evidence="2 3">DSM 45385</strain>
    </source>
</reference>
<feature type="domain" description="N-acetyltransferase" evidence="1">
    <location>
        <begin position="9"/>
        <end position="171"/>
    </location>
</feature>
<dbReference type="Proteomes" id="UP000568380">
    <property type="component" value="Unassembled WGS sequence"/>
</dbReference>
<comment type="caution">
    <text evidence="2">The sequence shown here is derived from an EMBL/GenBank/DDBJ whole genome shotgun (WGS) entry which is preliminary data.</text>
</comment>
<name>A0A7W8ELH6_9ACTN</name>
<accession>A0A7W8ELH6</accession>
<evidence type="ECO:0000313" key="2">
    <source>
        <dbReference type="EMBL" id="MBB5082872.1"/>
    </source>
</evidence>
<dbReference type="GO" id="GO:0016747">
    <property type="term" value="F:acyltransferase activity, transferring groups other than amino-acyl groups"/>
    <property type="evidence" value="ECO:0007669"/>
    <property type="project" value="InterPro"/>
</dbReference>
<keyword evidence="2" id="KW-0808">Transferase</keyword>
<evidence type="ECO:0000313" key="3">
    <source>
        <dbReference type="Proteomes" id="UP000568380"/>
    </source>
</evidence>